<dbReference type="EMBL" id="CAEZYY010000069">
    <property type="protein sequence ID" value="CAB4773962.1"/>
    <property type="molecule type" value="Genomic_DNA"/>
</dbReference>
<dbReference type="InterPro" id="IPR000073">
    <property type="entry name" value="AB_hydrolase_1"/>
</dbReference>
<accession>A0A6J6VNF1</accession>
<dbReference type="Pfam" id="PF00561">
    <property type="entry name" value="Abhydrolase_1"/>
    <property type="match status" value="1"/>
</dbReference>
<proteinExistence type="predicted"/>
<evidence type="ECO:0000313" key="3">
    <source>
        <dbReference type="EMBL" id="CAB4773962.1"/>
    </source>
</evidence>
<dbReference type="InterPro" id="IPR000639">
    <property type="entry name" value="Epox_hydrolase-like"/>
</dbReference>
<dbReference type="SUPFAM" id="SSF53474">
    <property type="entry name" value="alpha/beta-Hydrolases"/>
    <property type="match status" value="1"/>
</dbReference>
<keyword evidence="1" id="KW-0378">Hydrolase</keyword>
<evidence type="ECO:0000256" key="1">
    <source>
        <dbReference type="ARBA" id="ARBA00022801"/>
    </source>
</evidence>
<sequence>MLRRGNMSPMSSPAIRTRRAKVNNVELDLLECGDPGQPLVILSHGFPEAAHSWRHQIPVLAAAGYHVIAPDQRGYGRSSRPSSVSDYGITHLCGDLLGLVDEAGEEQAVFVGHDWGALIVWELSKLYPERVKAVVGVSVPFVAWPAPPTQLMQALYGDRFFYILYFQNVGPAEAELGHDPRNTMAKVLWGASGRGWPDPENLPTELPPMQGTGFLTQMPATPALPYQGPEGVWLTEADLDRYADLFGASGFFGPVSYYRNLDANYEIVKDLGPELVTMPSYFIGGTLDPVNMMDPGGPERMRSVLPNFRGSTMIEGAGHWTQQEAPKAFNEALLGFLGTL</sequence>
<dbReference type="Gene3D" id="3.40.50.1820">
    <property type="entry name" value="alpha/beta hydrolase"/>
    <property type="match status" value="1"/>
</dbReference>
<dbReference type="PRINTS" id="PR00412">
    <property type="entry name" value="EPOXHYDRLASE"/>
</dbReference>
<feature type="domain" description="AB hydrolase-1" evidence="2">
    <location>
        <begin position="38"/>
        <end position="151"/>
    </location>
</feature>
<name>A0A6J6VNF1_9ZZZZ</name>
<dbReference type="GO" id="GO:0016787">
    <property type="term" value="F:hydrolase activity"/>
    <property type="evidence" value="ECO:0007669"/>
    <property type="project" value="UniProtKB-KW"/>
</dbReference>
<organism evidence="3">
    <name type="scientific">freshwater metagenome</name>
    <dbReference type="NCBI Taxonomy" id="449393"/>
    <lineage>
        <taxon>unclassified sequences</taxon>
        <taxon>metagenomes</taxon>
        <taxon>ecological metagenomes</taxon>
    </lineage>
</organism>
<dbReference type="InterPro" id="IPR029058">
    <property type="entry name" value="AB_hydrolase_fold"/>
</dbReference>
<evidence type="ECO:0000259" key="2">
    <source>
        <dbReference type="Pfam" id="PF00561"/>
    </source>
</evidence>
<dbReference type="PRINTS" id="PR00111">
    <property type="entry name" value="ABHYDROLASE"/>
</dbReference>
<dbReference type="AlphaFoldDB" id="A0A6J6VNF1"/>
<reference evidence="3" key="1">
    <citation type="submission" date="2020-05" db="EMBL/GenBank/DDBJ databases">
        <authorList>
            <person name="Chiriac C."/>
            <person name="Salcher M."/>
            <person name="Ghai R."/>
            <person name="Kavagutti S V."/>
        </authorList>
    </citation>
    <scope>NUCLEOTIDE SEQUENCE</scope>
</reference>
<gene>
    <name evidence="3" type="ORF">UFOPK2806_02597</name>
</gene>
<dbReference type="PANTHER" id="PTHR43329">
    <property type="entry name" value="EPOXIDE HYDROLASE"/>
    <property type="match status" value="1"/>
</dbReference>
<protein>
    <submittedName>
        <fullName evidence="3">Unannotated protein</fullName>
    </submittedName>
</protein>